<dbReference type="InterPro" id="IPR012939">
    <property type="entry name" value="Glyco_hydro_92"/>
</dbReference>
<accession>A0A812M016</accession>
<dbReference type="OrthoDB" id="443374at2759"/>
<dbReference type="GO" id="GO:0005829">
    <property type="term" value="C:cytosol"/>
    <property type="evidence" value="ECO:0007669"/>
    <property type="project" value="TreeGrafter"/>
</dbReference>
<evidence type="ECO:0000313" key="2">
    <source>
        <dbReference type="EMBL" id="CAE7249918.1"/>
    </source>
</evidence>
<dbReference type="GO" id="GO:0000224">
    <property type="term" value="F:peptide-N4-(N-acetyl-beta-glucosaminyl)asparagine amidase activity"/>
    <property type="evidence" value="ECO:0007669"/>
    <property type="project" value="TreeGrafter"/>
</dbReference>
<protein>
    <recommendedName>
        <fullName evidence="1">Glycosyl hydrolase family 92 domain-containing protein</fullName>
    </recommendedName>
</protein>
<dbReference type="Gene3D" id="1.20.1050.60">
    <property type="entry name" value="alpha-1,2-mannosidase"/>
    <property type="match status" value="1"/>
</dbReference>
<dbReference type="Pfam" id="PF07971">
    <property type="entry name" value="Glyco_hydro_92"/>
    <property type="match status" value="1"/>
</dbReference>
<feature type="domain" description="Glycosyl hydrolase family 92" evidence="1">
    <location>
        <begin position="1"/>
        <end position="267"/>
    </location>
</feature>
<comment type="caution">
    <text evidence="2">The sequence shown here is derived from an EMBL/GenBank/DDBJ whole genome shotgun (WGS) entry which is preliminary data.</text>
</comment>
<dbReference type="AlphaFoldDB" id="A0A812M016"/>
<sequence>MMVGTYADVVLADAIVKNISGFDQDLAWKALHRDAYEEYTADTSRGKTGLAHYKEHGFVPVDVGIAEACSRTLDFAFADAACAAAAQRLGKLQEATELRLRSRQALRRMYDPRRGLMGRPKQTQDFVEMSPETWGFCYTEGSAWQHSFPPFDLELLVELHGGPGQLLQKLEDMFRVPAYFETGSYQAVIHEMREMLDLGMGQYAHNNQPVHHVPYLFAMLGMHNATAKLVRQILAQAYSPDGYAGDEDNGEMGSWYVLSALGLYDPDAQLHIMRGSTFEFGSPRCVSMAAAI</sequence>
<keyword evidence="3" id="KW-1185">Reference proteome</keyword>
<dbReference type="PANTHER" id="PTHR12143:SF43">
    <property type="entry name" value="PUTATIVE-RELATED"/>
    <property type="match status" value="1"/>
</dbReference>
<evidence type="ECO:0000313" key="3">
    <source>
        <dbReference type="Proteomes" id="UP000604046"/>
    </source>
</evidence>
<dbReference type="GO" id="GO:0006516">
    <property type="term" value="P:glycoprotein catabolic process"/>
    <property type="evidence" value="ECO:0007669"/>
    <property type="project" value="TreeGrafter"/>
</dbReference>
<name>A0A812M016_9DINO</name>
<reference evidence="2" key="1">
    <citation type="submission" date="2021-02" db="EMBL/GenBank/DDBJ databases">
        <authorList>
            <person name="Dougan E. K."/>
            <person name="Rhodes N."/>
            <person name="Thang M."/>
            <person name="Chan C."/>
        </authorList>
    </citation>
    <scope>NUCLEOTIDE SEQUENCE</scope>
</reference>
<dbReference type="PANTHER" id="PTHR12143">
    <property type="entry name" value="PEPTIDE N-GLYCANASE PNGASE -RELATED"/>
    <property type="match status" value="1"/>
</dbReference>
<dbReference type="Gene3D" id="3.30.2080.10">
    <property type="entry name" value="GH92 mannosidase domain"/>
    <property type="match status" value="1"/>
</dbReference>
<gene>
    <name evidence="2" type="ORF">SNAT2548_LOCUS12225</name>
</gene>
<evidence type="ECO:0000259" key="1">
    <source>
        <dbReference type="Pfam" id="PF07971"/>
    </source>
</evidence>
<dbReference type="EMBL" id="CAJNDS010001158">
    <property type="protein sequence ID" value="CAE7249918.1"/>
    <property type="molecule type" value="Genomic_DNA"/>
</dbReference>
<dbReference type="Proteomes" id="UP000604046">
    <property type="component" value="Unassembled WGS sequence"/>
</dbReference>
<dbReference type="Gene3D" id="1.20.1610.10">
    <property type="entry name" value="alpha-1,2-mannosidases domains"/>
    <property type="match status" value="1"/>
</dbReference>
<dbReference type="InterPro" id="IPR050883">
    <property type="entry name" value="PNGase"/>
</dbReference>
<proteinExistence type="predicted"/>
<organism evidence="2 3">
    <name type="scientific">Symbiodinium natans</name>
    <dbReference type="NCBI Taxonomy" id="878477"/>
    <lineage>
        <taxon>Eukaryota</taxon>
        <taxon>Sar</taxon>
        <taxon>Alveolata</taxon>
        <taxon>Dinophyceae</taxon>
        <taxon>Suessiales</taxon>
        <taxon>Symbiodiniaceae</taxon>
        <taxon>Symbiodinium</taxon>
    </lineage>
</organism>